<keyword evidence="4" id="KW-1185">Reference proteome</keyword>
<dbReference type="EMBL" id="WIGO01000145">
    <property type="protein sequence ID" value="KAF6826975.1"/>
    <property type="molecule type" value="Genomic_DNA"/>
</dbReference>
<protein>
    <recommendedName>
        <fullName evidence="2">Heterokaryon incompatibility domain-containing protein</fullName>
    </recommendedName>
</protein>
<comment type="caution">
    <text evidence="3">The sequence shown here is derived from an EMBL/GenBank/DDBJ whole genome shotgun (WGS) entry which is preliminary data.</text>
</comment>
<organism evidence="3 4">
    <name type="scientific">Colletotrichum plurivorum</name>
    <dbReference type="NCBI Taxonomy" id="2175906"/>
    <lineage>
        <taxon>Eukaryota</taxon>
        <taxon>Fungi</taxon>
        <taxon>Dikarya</taxon>
        <taxon>Ascomycota</taxon>
        <taxon>Pezizomycotina</taxon>
        <taxon>Sordariomycetes</taxon>
        <taxon>Hypocreomycetidae</taxon>
        <taxon>Glomerellales</taxon>
        <taxon>Glomerellaceae</taxon>
        <taxon>Colletotrichum</taxon>
        <taxon>Colletotrichum orchidearum species complex</taxon>
    </lineage>
</organism>
<feature type="domain" description="Heterokaryon incompatibility" evidence="2">
    <location>
        <begin position="69"/>
        <end position="237"/>
    </location>
</feature>
<evidence type="ECO:0000256" key="1">
    <source>
        <dbReference type="SAM" id="MobiDB-lite"/>
    </source>
</evidence>
<name>A0A8H6K913_9PEZI</name>
<dbReference type="PANTHER" id="PTHR24148:SF73">
    <property type="entry name" value="HET DOMAIN PROTEIN (AFU_ORTHOLOGUE AFUA_8G01020)"/>
    <property type="match status" value="1"/>
</dbReference>
<dbReference type="Proteomes" id="UP000654918">
    <property type="component" value="Unassembled WGS sequence"/>
</dbReference>
<dbReference type="InterPro" id="IPR052895">
    <property type="entry name" value="HetReg/Transcr_Mod"/>
</dbReference>
<accession>A0A8H6K913</accession>
<evidence type="ECO:0000313" key="3">
    <source>
        <dbReference type="EMBL" id="KAF6826975.1"/>
    </source>
</evidence>
<dbReference type="InterPro" id="IPR010730">
    <property type="entry name" value="HET"/>
</dbReference>
<dbReference type="PANTHER" id="PTHR24148">
    <property type="entry name" value="ANKYRIN REPEAT DOMAIN-CONTAINING PROTEIN 39 HOMOLOG-RELATED"/>
    <property type="match status" value="1"/>
</dbReference>
<evidence type="ECO:0000259" key="2">
    <source>
        <dbReference type="Pfam" id="PF06985"/>
    </source>
</evidence>
<sequence>MDIVASLIQSRDLSSFQVIEFIMASSSSYSYRPLQKNQLRLLRFTGDAAQWVFATLEIFSVDDASPLPFHTLSYTWASEQQTGMTRSWAIDINGAALAVLDTLRPFVQALRSRDNLLDGSWWWIDSICIDQANRHERAQQVQLMRHMYLRADQVIVWLGEASSNSNLAMDFINLLDGTMRQQQHKDEARHQSQSRNQDHSAEDVRSRLQTGQYRPHWGALVHFLSRRWWQRIWTIQEFVMPPALSFWCGDREVSRAVVCRALSAADRCTLAGIKETIAFRYAYNRKRAYDRFREATKRGQGQEGRDGDSGSAGLTLLSLAAYFCCMDATDDRDRLYGLRALAADGHLLAVDYSLSPEHIYLQFAQTWVDRHKSLDVICFATVHSSSTQPPPDSAGGRLSLPSWVPDWHRRDAFLSMPVMASQSASAHVGNLRPVWALEYDPSLRFAAAGDRTAVYSFRNSTLLARGVVFDEVDGSAAARCGNLEVELVQSRSHSPAPGFGSVRQHPVDILKSICRCLVLDRGDRFLRHSMPTDDFCQDLITLLEPMVATAEEESPPPRHRNVPEALQDWYMGTRSLLIRGQSFEEILRGGLGQQSSHSADSAHHTPPLPIQDEWINQSFFGRFFDTVVRMGLRLMSSCDGRIGMIPAKARKGDLICVLYGCSVPVLLRRAEAGAGVGQDDSFSFVGECFVDGCMDGSVLQQGITETTFSII</sequence>
<gene>
    <name evidence="3" type="ORF">CPLU01_09349</name>
</gene>
<reference evidence="3" key="1">
    <citation type="journal article" date="2020" name="Phytopathology">
        <title>Genome Sequence Resources of Colletotrichum truncatum, C. plurivorum, C. musicola, and C. sojae: Four Species Pathogenic to Soybean (Glycine max).</title>
        <authorList>
            <person name="Rogerio F."/>
            <person name="Boufleur T.R."/>
            <person name="Ciampi-Guillardi M."/>
            <person name="Sukno S.A."/>
            <person name="Thon M.R."/>
            <person name="Massola Junior N.S."/>
            <person name="Baroncelli R."/>
        </authorList>
    </citation>
    <scope>NUCLEOTIDE SEQUENCE</scope>
    <source>
        <strain evidence="3">LFN00145</strain>
    </source>
</reference>
<feature type="compositionally biased region" description="Basic and acidic residues" evidence="1">
    <location>
        <begin position="183"/>
        <end position="205"/>
    </location>
</feature>
<dbReference type="Pfam" id="PF26639">
    <property type="entry name" value="Het-6_barrel"/>
    <property type="match status" value="1"/>
</dbReference>
<feature type="region of interest" description="Disordered" evidence="1">
    <location>
        <begin position="182"/>
        <end position="205"/>
    </location>
</feature>
<dbReference type="Pfam" id="PF06985">
    <property type="entry name" value="HET"/>
    <property type="match status" value="1"/>
</dbReference>
<dbReference type="AlphaFoldDB" id="A0A8H6K913"/>
<proteinExistence type="predicted"/>
<evidence type="ECO:0000313" key="4">
    <source>
        <dbReference type="Proteomes" id="UP000654918"/>
    </source>
</evidence>